<dbReference type="SUPFAM" id="SSF52266">
    <property type="entry name" value="SGNH hydrolase"/>
    <property type="match status" value="1"/>
</dbReference>
<dbReference type="PANTHER" id="PTHR40039">
    <property type="entry name" value="PROTEIN DLTD"/>
    <property type="match status" value="1"/>
</dbReference>
<evidence type="ECO:0000313" key="3">
    <source>
        <dbReference type="Proteomes" id="UP000051324"/>
    </source>
</evidence>
<dbReference type="Pfam" id="PF04914">
    <property type="entry name" value="DltD"/>
    <property type="match status" value="1"/>
</dbReference>
<dbReference type="UniPathway" id="UPA00556"/>
<name>A0A0R1TS36_9LACO</name>
<keyword evidence="3" id="KW-1185">Reference proteome</keyword>
<evidence type="ECO:0000256" key="1">
    <source>
        <dbReference type="PIRNR" id="PIRNR021438"/>
    </source>
</evidence>
<dbReference type="NCBIfam" id="TIGR04092">
    <property type="entry name" value="LTA_DltD"/>
    <property type="match status" value="1"/>
</dbReference>
<dbReference type="GO" id="GO:0070395">
    <property type="term" value="P:lipoteichoic acid biosynthetic process"/>
    <property type="evidence" value="ECO:0007669"/>
    <property type="project" value="UniProtKB-UniRule"/>
</dbReference>
<dbReference type="EMBL" id="AZFT01000053">
    <property type="protein sequence ID" value="KRL83694.1"/>
    <property type="molecule type" value="Genomic_DNA"/>
</dbReference>
<organism evidence="2 3">
    <name type="scientific">Ligilactobacillus apodemi DSM 16634 = JCM 16172</name>
    <dbReference type="NCBI Taxonomy" id="1423724"/>
    <lineage>
        <taxon>Bacteria</taxon>
        <taxon>Bacillati</taxon>
        <taxon>Bacillota</taxon>
        <taxon>Bacilli</taxon>
        <taxon>Lactobacillales</taxon>
        <taxon>Lactobacillaceae</taxon>
        <taxon>Ligilactobacillus</taxon>
    </lineage>
</organism>
<dbReference type="OrthoDB" id="1700484at2"/>
<accession>A0A0R1TS36</accession>
<protein>
    <recommendedName>
        <fullName evidence="1">Protein DltD</fullName>
    </recommendedName>
</protein>
<dbReference type="RefSeq" id="WP_025086944.1">
    <property type="nucleotide sequence ID" value="NZ_AZFT01000053.1"/>
</dbReference>
<dbReference type="GO" id="GO:0005886">
    <property type="term" value="C:plasma membrane"/>
    <property type="evidence" value="ECO:0007669"/>
    <property type="project" value="UniProtKB-UniRule"/>
</dbReference>
<comment type="caution">
    <text evidence="2">The sequence shown here is derived from an EMBL/GenBank/DDBJ whole genome shotgun (WGS) entry which is preliminary data.</text>
</comment>
<gene>
    <name evidence="2" type="ORF">FC32_GL000955</name>
</gene>
<reference evidence="2 3" key="1">
    <citation type="journal article" date="2015" name="Genome Announc.">
        <title>Expanding the biotechnology potential of lactobacilli through comparative genomics of 213 strains and associated genera.</title>
        <authorList>
            <person name="Sun Z."/>
            <person name="Harris H.M."/>
            <person name="McCann A."/>
            <person name="Guo C."/>
            <person name="Argimon S."/>
            <person name="Zhang W."/>
            <person name="Yang X."/>
            <person name="Jeffery I.B."/>
            <person name="Cooney J.C."/>
            <person name="Kagawa T.F."/>
            <person name="Liu W."/>
            <person name="Song Y."/>
            <person name="Salvetti E."/>
            <person name="Wrobel A."/>
            <person name="Rasinkangas P."/>
            <person name="Parkhill J."/>
            <person name="Rea M.C."/>
            <person name="O'Sullivan O."/>
            <person name="Ritari J."/>
            <person name="Douillard F.P."/>
            <person name="Paul Ross R."/>
            <person name="Yang R."/>
            <person name="Briner A.E."/>
            <person name="Felis G.E."/>
            <person name="de Vos W.M."/>
            <person name="Barrangou R."/>
            <person name="Klaenhammer T.R."/>
            <person name="Caufield P.W."/>
            <person name="Cui Y."/>
            <person name="Zhang H."/>
            <person name="O'Toole P.W."/>
        </authorList>
    </citation>
    <scope>NUCLEOTIDE SEQUENCE [LARGE SCALE GENOMIC DNA]</scope>
    <source>
        <strain evidence="2 3">DSM 16634</strain>
    </source>
</reference>
<dbReference type="PIRSF" id="PIRSF021438">
    <property type="entry name" value="DltD"/>
    <property type="match status" value="1"/>
</dbReference>
<comment type="pathway">
    <text evidence="1">Cell wall biogenesis; lipoteichoic acid biosynthesis.</text>
</comment>
<dbReference type="InterPro" id="IPR023896">
    <property type="entry name" value="LTA_DltD"/>
</dbReference>
<sequence length="424" mass="48930">MNTRKKLFKIFGPAVLAAVLLVLLLISPFNFSKIDQKTLEIAAVSQSKNIFKGTAVKKQALEENYVAFFGSSELSRMDSFHPSSLAMRYNRSYRPFLLGGPGSTSLSQFFGMQGINQQLKNKKAVMIISPQWFVKKGTDPGAFSLYYSNLEAVTWLKNAKNDKMSRYAAKRLLSMPSVQNDKILKQGILQIAQGKKLQGWMKTYLKLKYNQLEHEDELFSTMALKDNTTKLAKVASKLPQEYNFEKLDLLAYEMGKKHTTNNQFEINNKFFSKNLANKYQKLKNKQRNYNYVKSPEYADFQLVLNQFAQNNTNVMFVIPPVNHKWSQYTGLSEKMLKQFNKKIKYQLEQQGFTNIVDLSNDGGEKYFMEDTIHLGWRGWLKMDQAVAPFLTKEQKSPNYKINNYFYSKEWQNLSGSSLNAVTQQ</sequence>
<dbReference type="PANTHER" id="PTHR40039:SF1">
    <property type="entry name" value="PROTEIN DLTD"/>
    <property type="match status" value="1"/>
</dbReference>
<dbReference type="Proteomes" id="UP000051324">
    <property type="component" value="Unassembled WGS sequence"/>
</dbReference>
<dbReference type="eggNOG" id="COG3966">
    <property type="taxonomic scope" value="Bacteria"/>
</dbReference>
<dbReference type="InterPro" id="IPR006998">
    <property type="entry name" value="DltD"/>
</dbReference>
<dbReference type="PATRIC" id="fig|1423724.4.peg.996"/>
<dbReference type="AlphaFoldDB" id="A0A0R1TS36"/>
<keyword evidence="1" id="KW-0472">Membrane</keyword>
<evidence type="ECO:0000313" key="2">
    <source>
        <dbReference type="EMBL" id="KRL83694.1"/>
    </source>
</evidence>
<comment type="similarity">
    <text evidence="1">Belongs to the DltD family.</text>
</comment>
<proteinExistence type="inferred from homology"/>
<dbReference type="STRING" id="1423724.FC32_GL000955"/>
<keyword evidence="1" id="KW-1003">Cell membrane</keyword>